<feature type="domain" description="VWFA" evidence="1">
    <location>
        <begin position="73"/>
        <end position="289"/>
    </location>
</feature>
<keyword evidence="3" id="KW-1185">Reference proteome</keyword>
<dbReference type="Gene3D" id="3.40.50.410">
    <property type="entry name" value="von Willebrand factor, type A domain"/>
    <property type="match status" value="1"/>
</dbReference>
<dbReference type="PANTHER" id="PTHR24020">
    <property type="entry name" value="COLLAGEN ALPHA"/>
    <property type="match status" value="1"/>
</dbReference>
<reference evidence="2 3" key="1">
    <citation type="submission" date="2015-03" db="EMBL/GenBank/DDBJ databases">
        <title>Draft genome of the nematode, Opisthorchis viverrini.</title>
        <authorList>
            <person name="Mitreva M."/>
        </authorList>
    </citation>
    <scope>NUCLEOTIDE SEQUENCE [LARGE SCALE GENOMIC DNA]</scope>
    <source>
        <strain evidence="2">Khon Kaen</strain>
    </source>
</reference>
<dbReference type="CDD" id="cd01450">
    <property type="entry name" value="vWFA_subfamily_ECM"/>
    <property type="match status" value="1"/>
</dbReference>
<dbReference type="EMBL" id="KV893011">
    <property type="protein sequence ID" value="OON19851.1"/>
    <property type="molecule type" value="Genomic_DNA"/>
</dbReference>
<evidence type="ECO:0000259" key="1">
    <source>
        <dbReference type="PROSITE" id="PS50234"/>
    </source>
</evidence>
<dbReference type="SUPFAM" id="SSF53300">
    <property type="entry name" value="vWA-like"/>
    <property type="match status" value="1"/>
</dbReference>
<organism evidence="2 3">
    <name type="scientific">Opisthorchis viverrini</name>
    <name type="common">Southeast Asian liver fluke</name>
    <dbReference type="NCBI Taxonomy" id="6198"/>
    <lineage>
        <taxon>Eukaryota</taxon>
        <taxon>Metazoa</taxon>
        <taxon>Spiralia</taxon>
        <taxon>Lophotrochozoa</taxon>
        <taxon>Platyhelminthes</taxon>
        <taxon>Trematoda</taxon>
        <taxon>Digenea</taxon>
        <taxon>Opisthorchiida</taxon>
        <taxon>Opisthorchiata</taxon>
        <taxon>Opisthorchiidae</taxon>
        <taxon>Opisthorchis</taxon>
    </lineage>
</organism>
<evidence type="ECO:0000313" key="3">
    <source>
        <dbReference type="Proteomes" id="UP000243686"/>
    </source>
</evidence>
<dbReference type="PROSITE" id="PS50234">
    <property type="entry name" value="VWFA"/>
    <property type="match status" value="1"/>
</dbReference>
<accession>A0A1S8WZL3</accession>
<dbReference type="InterPro" id="IPR050525">
    <property type="entry name" value="ECM_Assembly_Org"/>
</dbReference>
<dbReference type="InterPro" id="IPR036465">
    <property type="entry name" value="vWFA_dom_sf"/>
</dbReference>
<sequence>MTFDFGFKDPQVNPTLLRPFHQSSRSRLRCLWHSSIELRIQGCKLLDSEQYPARRLIPGREKNNTSLDRLRADIVFVVESSDAIDAFSYEFYLKDYLNDIVRKLPIGPNNVMISVVLYSDRLHLAVKPEITTTLPDLLLAIRKLPHLGGSRANVRMETAITETLEGAFPPRTEKDPDAGILRVAVLMTSGKVNHVSQQPNLSTSGQMKALAQLFGPLFQAHLRGAQHSSGSVAQLKALGHKLDQQVDMVFSIGLQGADQDGVKALTRNPNRVFLIDPKKGYSSLTVDEFDPTDELCPQPQSYQEAKGSKALNATVNDVKPVSWAEQIGAVHKSWDNPYTQLYYQHLYSIWAEERMMIRNRLRLLLTRLLSARPQNVANNLVCVQQVNAQTSTTASTSTTTTTTTKAPSYYPPLVILKRPPPKYHHPHPHGHYLNWAPWNMITKQDQKESIEANADSSLPKQEIASLTHLINLLRAQQHGIQLPYFAGVNENQLHKKPQLVQINNLVNSGTHTGNSSNNDSKPLSGVSYNTQKMDTGFNGRWFARQAETSTTETTTPLPTTTLQHPPVNAQGIDNHFSAAFIEAFLEAVTGKAERSSSVNQFSNSVPISPTPVSPAATNVATASTWQDVAMHDGAILMFSVRASSGHSLVNLYTAPIVTNQMDAQWFKHVEFDQWTVGRYRRVMLELWHANQPVVRLTFNAEYADRYTWFQKALLIESFPWYENELIQETVFLRSRTEPFSILHAPSTAETQASLTCPQLSGYLLIVDSESSTSACPWLHSDNDGDTKSAQNKSHAKASQFPSFIYTLPAALWGEGVKSGTKGSVSPPRFSDKNGVTRADELRIYAAPYSLVPATANDPFFARTNTLLFALDTMTGIAFGRLWRQTISSPPGYHPYKYTPERHLDKEPVVPACRCWYRSRAIENWHRPAQTMVWHSRSTVLTGFKSTLVQFSDDLGKVVAQLVFDTRGSPADSWFSISRLKYATPWSVKTLRNYNFLQFGQGLSLPRSMSTGSTWESVGLWIGQPVMNSLACASLLLVMDKQMDTGIPPCLKQIPFTPEGTFMALSEQPVPVEKMRA</sequence>
<dbReference type="SMART" id="SM00327">
    <property type="entry name" value="VWA"/>
    <property type="match status" value="1"/>
</dbReference>
<protein>
    <submittedName>
        <fullName evidence="2">von Willebrand factor type A domain protein</fullName>
    </submittedName>
</protein>
<dbReference type="AlphaFoldDB" id="A0A1S8WZL3"/>
<dbReference type="Pfam" id="PF00092">
    <property type="entry name" value="VWA"/>
    <property type="match status" value="1"/>
</dbReference>
<name>A0A1S8WZL3_OPIVI</name>
<proteinExistence type="predicted"/>
<feature type="non-terminal residue" evidence="2">
    <location>
        <position position="1076"/>
    </location>
</feature>
<dbReference type="Proteomes" id="UP000243686">
    <property type="component" value="Unassembled WGS sequence"/>
</dbReference>
<evidence type="ECO:0000313" key="2">
    <source>
        <dbReference type="EMBL" id="OON19851.1"/>
    </source>
</evidence>
<dbReference type="InterPro" id="IPR002035">
    <property type="entry name" value="VWF_A"/>
</dbReference>
<gene>
    <name evidence="2" type="ORF">X801_04276</name>
</gene>